<proteinExistence type="predicted"/>
<dbReference type="Pfam" id="PF02464">
    <property type="entry name" value="CinA"/>
    <property type="match status" value="1"/>
</dbReference>
<reference evidence="3" key="1">
    <citation type="submission" date="2019-02" db="EMBL/GenBank/DDBJ databases">
        <authorList>
            <person name="Gruber-Vodicka R. H."/>
            <person name="Seah K. B. B."/>
        </authorList>
    </citation>
    <scope>NUCLEOTIDE SEQUENCE</scope>
    <source>
        <strain evidence="2">BECK_S312</strain>
        <strain evidence="3">BECK_S426</strain>
    </source>
</reference>
<organism evidence="3">
    <name type="scientific">Candidatus Kentrum sp. LPFa</name>
    <dbReference type="NCBI Taxonomy" id="2126335"/>
    <lineage>
        <taxon>Bacteria</taxon>
        <taxon>Pseudomonadati</taxon>
        <taxon>Pseudomonadota</taxon>
        <taxon>Gammaproteobacteria</taxon>
        <taxon>Candidatus Kentrum</taxon>
    </lineage>
</organism>
<protein>
    <submittedName>
        <fullName evidence="3">Nicotinamide-nucleotide amidase</fullName>
    </submittedName>
</protein>
<accession>A0A450X1U7</accession>
<dbReference type="NCBIfam" id="TIGR00199">
    <property type="entry name" value="PncC_domain"/>
    <property type="match status" value="1"/>
</dbReference>
<dbReference type="InterPro" id="IPR036653">
    <property type="entry name" value="CinA-like_C"/>
</dbReference>
<dbReference type="EMBL" id="CAADFP010000004">
    <property type="protein sequence ID" value="VFK23250.1"/>
    <property type="molecule type" value="Genomic_DNA"/>
</dbReference>
<sequence>MDPAPLMTLRTDTIVALAAQAGQALARRDLLLVTAESCTGGWIAEAMTSIAGSSAWFERGFVTYSNLSKQEMLGVSGATLETHGAVSEAVAREMVVGALSHSVAQVGLAVSGIAGPGGGAPGKPVGTVCFAWGIENRIIGNPENKHPGRLESVTKHFSGDRRSIRQQAVIAGLGGVAEMIEENSRIC</sequence>
<dbReference type="AlphaFoldDB" id="A0A450X1U7"/>
<dbReference type="SUPFAM" id="SSF142433">
    <property type="entry name" value="CinA-like"/>
    <property type="match status" value="1"/>
</dbReference>
<name>A0A450X1U7_9GAMM</name>
<gene>
    <name evidence="2" type="ORF">BECKLPF1236A_GA0070988_1001313</name>
    <name evidence="3" type="ORF">BECKLPF1236C_GA0070990_1000422</name>
</gene>
<evidence type="ECO:0000259" key="1">
    <source>
        <dbReference type="Pfam" id="PF02464"/>
    </source>
</evidence>
<evidence type="ECO:0000313" key="2">
    <source>
        <dbReference type="EMBL" id="VFK08120.1"/>
    </source>
</evidence>
<dbReference type="InterPro" id="IPR008136">
    <property type="entry name" value="CinA_C"/>
</dbReference>
<evidence type="ECO:0000313" key="3">
    <source>
        <dbReference type="EMBL" id="VFK23250.1"/>
    </source>
</evidence>
<dbReference type="EMBL" id="CAADFM010000013">
    <property type="protein sequence ID" value="VFK08120.1"/>
    <property type="molecule type" value="Genomic_DNA"/>
</dbReference>
<feature type="domain" description="CinA C-terminal" evidence="1">
    <location>
        <begin position="16"/>
        <end position="179"/>
    </location>
</feature>
<dbReference type="Gene3D" id="3.90.950.20">
    <property type="entry name" value="CinA-like"/>
    <property type="match status" value="1"/>
</dbReference>